<reference evidence="1" key="2">
    <citation type="journal article" date="2015" name="Fish Shellfish Immunol.">
        <title>Early steps in the European eel (Anguilla anguilla)-Vibrio vulnificus interaction in the gills: Role of the RtxA13 toxin.</title>
        <authorList>
            <person name="Callol A."/>
            <person name="Pajuelo D."/>
            <person name="Ebbesson L."/>
            <person name="Teles M."/>
            <person name="MacKenzie S."/>
            <person name="Amaro C."/>
        </authorList>
    </citation>
    <scope>NUCLEOTIDE SEQUENCE</scope>
</reference>
<organism evidence="1">
    <name type="scientific">Anguilla anguilla</name>
    <name type="common">European freshwater eel</name>
    <name type="synonym">Muraena anguilla</name>
    <dbReference type="NCBI Taxonomy" id="7936"/>
    <lineage>
        <taxon>Eukaryota</taxon>
        <taxon>Metazoa</taxon>
        <taxon>Chordata</taxon>
        <taxon>Craniata</taxon>
        <taxon>Vertebrata</taxon>
        <taxon>Euteleostomi</taxon>
        <taxon>Actinopterygii</taxon>
        <taxon>Neopterygii</taxon>
        <taxon>Teleostei</taxon>
        <taxon>Anguilliformes</taxon>
        <taxon>Anguillidae</taxon>
        <taxon>Anguilla</taxon>
    </lineage>
</organism>
<name>A0A0E9W5I6_ANGAN</name>
<dbReference type="AlphaFoldDB" id="A0A0E9W5I6"/>
<reference evidence="1" key="1">
    <citation type="submission" date="2014-11" db="EMBL/GenBank/DDBJ databases">
        <authorList>
            <person name="Amaro Gonzalez C."/>
        </authorList>
    </citation>
    <scope>NUCLEOTIDE SEQUENCE</scope>
</reference>
<evidence type="ECO:0000313" key="1">
    <source>
        <dbReference type="EMBL" id="JAH85632.1"/>
    </source>
</evidence>
<accession>A0A0E9W5I6</accession>
<protein>
    <submittedName>
        <fullName evidence="1">Uncharacterized protein</fullName>
    </submittedName>
</protein>
<sequence>MHSLRFSQRHLYNTAKENSYSPYLSRF</sequence>
<proteinExistence type="predicted"/>
<dbReference type="EMBL" id="GBXM01022945">
    <property type="protein sequence ID" value="JAH85632.1"/>
    <property type="molecule type" value="Transcribed_RNA"/>
</dbReference>